<proteinExistence type="predicted"/>
<reference evidence="2" key="1">
    <citation type="submission" date="2019-06" db="EMBL/GenBank/DDBJ databases">
        <authorList>
            <person name="Broberg M."/>
        </authorList>
    </citation>
    <scope>NUCLEOTIDE SEQUENCE [LARGE SCALE GENOMIC DNA]</scope>
</reference>
<dbReference type="AlphaFoldDB" id="A0A9N9U6R6"/>
<organism evidence="1 2">
    <name type="scientific">Clonostachys byssicola</name>
    <dbReference type="NCBI Taxonomy" id="160290"/>
    <lineage>
        <taxon>Eukaryota</taxon>
        <taxon>Fungi</taxon>
        <taxon>Dikarya</taxon>
        <taxon>Ascomycota</taxon>
        <taxon>Pezizomycotina</taxon>
        <taxon>Sordariomycetes</taxon>
        <taxon>Hypocreomycetidae</taxon>
        <taxon>Hypocreales</taxon>
        <taxon>Bionectriaceae</taxon>
        <taxon>Clonostachys</taxon>
    </lineage>
</organism>
<dbReference type="Proteomes" id="UP000754883">
    <property type="component" value="Unassembled WGS sequence"/>
</dbReference>
<gene>
    <name evidence="1" type="ORF">CBYS24578_00009520</name>
</gene>
<dbReference type="OrthoDB" id="5159969at2759"/>
<evidence type="ECO:0000313" key="1">
    <source>
        <dbReference type="EMBL" id="CAG9981953.1"/>
    </source>
</evidence>
<name>A0A9N9U6R6_9HYPO</name>
<comment type="caution">
    <text evidence="1">The sequence shown here is derived from an EMBL/GenBank/DDBJ whole genome shotgun (WGS) entry which is preliminary data.</text>
</comment>
<sequence>MEYSPNQDHLSFVSLWGEQYKFEYPGGIPNGWDEGSLNEHVHGTIPSFPWSRPEHFSRTPSFIYEAWRKKMDLPCGYPEELDEASTDLMVSNAEDSTIDTVRAFLEEKHLWQ</sequence>
<accession>A0A9N9U6R6</accession>
<evidence type="ECO:0000313" key="2">
    <source>
        <dbReference type="Proteomes" id="UP000754883"/>
    </source>
</evidence>
<dbReference type="EMBL" id="CABFNO020001328">
    <property type="protein sequence ID" value="CAG9981953.1"/>
    <property type="molecule type" value="Genomic_DNA"/>
</dbReference>
<keyword evidence="2" id="KW-1185">Reference proteome</keyword>
<reference evidence="1 2" key="2">
    <citation type="submission" date="2021-10" db="EMBL/GenBank/DDBJ databases">
        <authorList>
            <person name="Piombo E."/>
        </authorList>
    </citation>
    <scope>NUCLEOTIDE SEQUENCE [LARGE SCALE GENOMIC DNA]</scope>
</reference>
<protein>
    <submittedName>
        <fullName evidence="1">Uncharacterized protein</fullName>
    </submittedName>
</protein>